<dbReference type="Proteomes" id="UP000515808">
    <property type="component" value="Chromosome"/>
</dbReference>
<dbReference type="KEGG" id="ppec:H9W90_07780"/>
<dbReference type="RefSeq" id="WP_187483872.1">
    <property type="nucleotide sequence ID" value="NZ_CP060695.1"/>
</dbReference>
<dbReference type="EMBL" id="CP060695">
    <property type="protein sequence ID" value="QNM87001.1"/>
    <property type="molecule type" value="Genomic_DNA"/>
</dbReference>
<reference evidence="1 2" key="1">
    <citation type="submission" date="2020-08" db="EMBL/GenBank/DDBJ databases">
        <title>Polaribacter sp. L12M9 isolated from gut of the Korean scallop.</title>
        <authorList>
            <person name="Jeong Y.S."/>
        </authorList>
    </citation>
    <scope>NUCLEOTIDE SEQUENCE [LARGE SCALE GENOMIC DNA]</scope>
    <source>
        <strain evidence="1 2">L12M9</strain>
    </source>
</reference>
<dbReference type="AlphaFoldDB" id="A0A7G9LEF2"/>
<dbReference type="InterPro" id="IPR036513">
    <property type="entry name" value="STAS_dom_sf"/>
</dbReference>
<name>A0A7G9LEF2_9FLAO</name>
<dbReference type="Gene3D" id="3.30.750.24">
    <property type="entry name" value="STAS domain"/>
    <property type="match status" value="1"/>
</dbReference>
<proteinExistence type="predicted"/>
<keyword evidence="2" id="KW-1185">Reference proteome</keyword>
<sequence length="110" mass="12743">MLTVKKENYTLISSDENSFSEFYNSFLKSEKEQNKEHIILQISDDINVNNKDFLLFLDIATQKKENGTSFVIVNTNVDVDDFPENFNIVPTLQEAEDVLEMEAIERELGF</sequence>
<gene>
    <name evidence="1" type="ORF">H9W90_07780</name>
</gene>
<protein>
    <submittedName>
        <fullName evidence="1">Uncharacterized protein</fullName>
    </submittedName>
</protein>
<evidence type="ECO:0000313" key="2">
    <source>
        <dbReference type="Proteomes" id="UP000515808"/>
    </source>
</evidence>
<organism evidence="1 2">
    <name type="scientific">Polaribacter pectinis</name>
    <dbReference type="NCBI Taxonomy" id="2738844"/>
    <lineage>
        <taxon>Bacteria</taxon>
        <taxon>Pseudomonadati</taxon>
        <taxon>Bacteroidota</taxon>
        <taxon>Flavobacteriia</taxon>
        <taxon>Flavobacteriales</taxon>
        <taxon>Flavobacteriaceae</taxon>
    </lineage>
</organism>
<accession>A0A7G9LEF2</accession>
<evidence type="ECO:0000313" key="1">
    <source>
        <dbReference type="EMBL" id="QNM87001.1"/>
    </source>
</evidence>